<dbReference type="eggNOG" id="COG0775">
    <property type="taxonomic scope" value="Bacteria"/>
</dbReference>
<reference evidence="1 2" key="1">
    <citation type="journal article" date="2016" name="Microb. Cell Fact.">
        <title>Dissection of exopolysaccharide biosynthesis in Kozakia baliensis.</title>
        <authorList>
            <person name="Brandt J.U."/>
            <person name="Jakob F."/>
            <person name="Behr J."/>
            <person name="Geissler A.J."/>
            <person name="Vogel R.F."/>
        </authorList>
    </citation>
    <scope>NUCLEOTIDE SEQUENCE [LARGE SCALE GENOMIC DNA]</scope>
    <source>
        <strain evidence="1 2">DSM 14400</strain>
    </source>
</reference>
<accession>A0A1D8UR23</accession>
<gene>
    <name evidence="1" type="ORF">A0U89_01845</name>
</gene>
<keyword evidence="2" id="KW-1185">Reference proteome</keyword>
<sequence length="209" mass="21890">MLGALVGLTAEAKLLRARLPHCAIAVSGATREGAERGIAALKRAGATQLLSFGCAAGLSPLLKPGTILVPDWVDVDGHRFQTDLTLRNRFGAGQAGAKHGGLRHSDDLIVTAADKALLFAETHCLGVDMESGLVAQAGLPFAVLRVICDDAARDLPPVAQDVLAEGRISIPRLLSGLARKPNQIGALMALGREAGIARKAMKSFLRRVH</sequence>
<proteinExistence type="predicted"/>
<dbReference type="EMBL" id="CP014674">
    <property type="protein sequence ID" value="AOX16080.1"/>
    <property type="molecule type" value="Genomic_DNA"/>
</dbReference>
<evidence type="ECO:0008006" key="3">
    <source>
        <dbReference type="Google" id="ProtNLM"/>
    </source>
</evidence>
<evidence type="ECO:0000313" key="1">
    <source>
        <dbReference type="EMBL" id="AOX16080.1"/>
    </source>
</evidence>
<dbReference type="STRING" id="153496.A0U89_01845"/>
<dbReference type="Gene3D" id="3.40.50.1580">
    <property type="entry name" value="Nucleoside phosphorylase domain"/>
    <property type="match status" value="1"/>
</dbReference>
<dbReference type="OrthoDB" id="7357315at2"/>
<dbReference type="InterPro" id="IPR035994">
    <property type="entry name" value="Nucleoside_phosphorylase_sf"/>
</dbReference>
<name>A0A1D8UR23_9PROT</name>
<evidence type="ECO:0000313" key="2">
    <source>
        <dbReference type="Proteomes" id="UP000179145"/>
    </source>
</evidence>
<dbReference type="KEGG" id="kba:A0U89_01845"/>
<dbReference type="Proteomes" id="UP000179145">
    <property type="component" value="Chromosome"/>
</dbReference>
<dbReference type="RefSeq" id="WP_070401907.1">
    <property type="nucleotide sequence ID" value="NZ_BJVW01000015.1"/>
</dbReference>
<organism evidence="1 2">
    <name type="scientific">Kozakia baliensis</name>
    <dbReference type="NCBI Taxonomy" id="153496"/>
    <lineage>
        <taxon>Bacteria</taxon>
        <taxon>Pseudomonadati</taxon>
        <taxon>Pseudomonadota</taxon>
        <taxon>Alphaproteobacteria</taxon>
        <taxon>Acetobacterales</taxon>
        <taxon>Acetobacteraceae</taxon>
        <taxon>Kozakia</taxon>
    </lineage>
</organism>
<dbReference type="GO" id="GO:0003824">
    <property type="term" value="F:catalytic activity"/>
    <property type="evidence" value="ECO:0007669"/>
    <property type="project" value="InterPro"/>
</dbReference>
<dbReference type="AlphaFoldDB" id="A0A1D8UR23"/>
<dbReference type="GO" id="GO:0009116">
    <property type="term" value="P:nucleoside metabolic process"/>
    <property type="evidence" value="ECO:0007669"/>
    <property type="project" value="InterPro"/>
</dbReference>
<dbReference type="SUPFAM" id="SSF53167">
    <property type="entry name" value="Purine and uridine phosphorylases"/>
    <property type="match status" value="1"/>
</dbReference>
<protein>
    <recommendedName>
        <fullName evidence="3">Nucleoside phosphorylase domain-containing protein</fullName>
    </recommendedName>
</protein>